<dbReference type="Proteomes" id="UP001497512">
    <property type="component" value="Chromosome 7"/>
</dbReference>
<evidence type="ECO:0000313" key="3">
    <source>
        <dbReference type="Proteomes" id="UP001497512"/>
    </source>
</evidence>
<feature type="compositionally biased region" description="Basic and acidic residues" evidence="1">
    <location>
        <begin position="43"/>
        <end position="52"/>
    </location>
</feature>
<sequence>MEEAPEAQGQPGEALGPRARPQHTRYQLDVRRHQTQKTSDFPVEEHSPRLDEREARALQNRADQLSETLKQPVFGNPHIVNHEGKPLGLSGRSEGNSLAKVGCSRVRDFWDPEEKEWKGLFALG</sequence>
<protein>
    <submittedName>
        <fullName evidence="2">Uncharacterized protein</fullName>
    </submittedName>
</protein>
<accession>A0ABP0UVV6</accession>
<organism evidence="2 3">
    <name type="scientific">Sphagnum troendelagicum</name>
    <dbReference type="NCBI Taxonomy" id="128251"/>
    <lineage>
        <taxon>Eukaryota</taxon>
        <taxon>Viridiplantae</taxon>
        <taxon>Streptophyta</taxon>
        <taxon>Embryophyta</taxon>
        <taxon>Bryophyta</taxon>
        <taxon>Sphagnophytina</taxon>
        <taxon>Sphagnopsida</taxon>
        <taxon>Sphagnales</taxon>
        <taxon>Sphagnaceae</taxon>
        <taxon>Sphagnum</taxon>
    </lineage>
</organism>
<gene>
    <name evidence="2" type="ORF">CSSPTR1EN2_LOCUS20651</name>
</gene>
<feature type="region of interest" description="Disordered" evidence="1">
    <location>
        <begin position="1"/>
        <end position="52"/>
    </location>
</feature>
<reference evidence="2" key="1">
    <citation type="submission" date="2024-02" db="EMBL/GenBank/DDBJ databases">
        <authorList>
            <consortium name="ELIXIR-Norway"/>
            <consortium name="Elixir Norway"/>
        </authorList>
    </citation>
    <scope>NUCLEOTIDE SEQUENCE</scope>
</reference>
<dbReference type="EMBL" id="OZ019899">
    <property type="protein sequence ID" value="CAK9231472.1"/>
    <property type="molecule type" value="Genomic_DNA"/>
</dbReference>
<evidence type="ECO:0000256" key="1">
    <source>
        <dbReference type="SAM" id="MobiDB-lite"/>
    </source>
</evidence>
<name>A0ABP0UVV6_9BRYO</name>
<feature type="region of interest" description="Disordered" evidence="1">
    <location>
        <begin position="68"/>
        <end position="97"/>
    </location>
</feature>
<proteinExistence type="predicted"/>
<evidence type="ECO:0000313" key="2">
    <source>
        <dbReference type="EMBL" id="CAK9231472.1"/>
    </source>
</evidence>
<keyword evidence="3" id="KW-1185">Reference proteome</keyword>